<dbReference type="Gene3D" id="1.10.1270.20">
    <property type="entry name" value="tRNA(m1g37)methyltransferase, domain 2"/>
    <property type="match status" value="1"/>
</dbReference>
<dbReference type="EC" id="2.1.1.228" evidence="5 15"/>
<dbReference type="PIRSF" id="PIRSF000386">
    <property type="entry name" value="tRNA_mtase"/>
    <property type="match status" value="1"/>
</dbReference>
<dbReference type="InterPro" id="IPR002649">
    <property type="entry name" value="tRNA_m1G_MeTrfase_TrmD"/>
</dbReference>
<comment type="subunit">
    <text evidence="4 15 17">Homodimer.</text>
</comment>
<evidence type="ECO:0000259" key="18">
    <source>
        <dbReference type="Pfam" id="PF01746"/>
    </source>
</evidence>
<evidence type="ECO:0000256" key="15">
    <source>
        <dbReference type="HAMAP-Rule" id="MF_00605"/>
    </source>
</evidence>
<comment type="function">
    <text evidence="1 15 17">Specifically methylates guanosine-37 in various tRNAs.</text>
</comment>
<evidence type="ECO:0000313" key="20">
    <source>
        <dbReference type="Proteomes" id="UP000184050"/>
    </source>
</evidence>
<comment type="subcellular location">
    <subcellularLocation>
        <location evidence="2 15 17">Cytoplasm</location>
    </subcellularLocation>
</comment>
<dbReference type="InterPro" id="IPR023148">
    <property type="entry name" value="tRNA_m1G_MeTrfase_C_sf"/>
</dbReference>
<keyword evidence="20" id="KW-1185">Reference proteome</keyword>
<evidence type="ECO:0000256" key="11">
    <source>
        <dbReference type="ARBA" id="ARBA00022694"/>
    </source>
</evidence>
<dbReference type="AlphaFoldDB" id="A0A1M6I225"/>
<evidence type="ECO:0000256" key="3">
    <source>
        <dbReference type="ARBA" id="ARBA00007630"/>
    </source>
</evidence>
<feature type="domain" description="tRNA methyltransferase TRMD/TRM10-type" evidence="18">
    <location>
        <begin position="1"/>
        <end position="225"/>
    </location>
</feature>
<evidence type="ECO:0000313" key="19">
    <source>
        <dbReference type="EMBL" id="SHJ28492.1"/>
    </source>
</evidence>
<dbReference type="CDD" id="cd18080">
    <property type="entry name" value="TrmD-like"/>
    <property type="match status" value="1"/>
</dbReference>
<comment type="similarity">
    <text evidence="3 15 17">Belongs to the RNA methyltransferase TrmD family.</text>
</comment>
<evidence type="ECO:0000256" key="6">
    <source>
        <dbReference type="ARBA" id="ARBA00014679"/>
    </source>
</evidence>
<evidence type="ECO:0000256" key="5">
    <source>
        <dbReference type="ARBA" id="ARBA00012807"/>
    </source>
</evidence>
<sequence>MRIDIITVLPEMLESPLNYSIVKRAQEKGLAEIHVHNLRDFSDDKHRRVDDYAFSKGAGMVMAIQPIEKAIESLTSKREYDEIIFTTPDGKLFDQKEANTLSLKKNIIILCGHYKGVDQRVRDHFITKEISIGDYVLTGGELAAAVISDSVVRLIPGVLSDETSALTDSFQDNLLSPPVYTRPAEYKGMKVPDILLSGNDQLVDDWKHEQAVERTKNLRPDLYKKYNGE</sequence>
<dbReference type="GO" id="GO:0052906">
    <property type="term" value="F:tRNA (guanine(37)-N1)-methyltransferase activity"/>
    <property type="evidence" value="ECO:0007669"/>
    <property type="project" value="UniProtKB-UniRule"/>
</dbReference>
<evidence type="ECO:0000256" key="4">
    <source>
        <dbReference type="ARBA" id="ARBA00011738"/>
    </source>
</evidence>
<evidence type="ECO:0000256" key="9">
    <source>
        <dbReference type="ARBA" id="ARBA00022679"/>
    </source>
</evidence>
<keyword evidence="11 15" id="KW-0819">tRNA processing</keyword>
<evidence type="ECO:0000256" key="16">
    <source>
        <dbReference type="PIRSR" id="PIRSR000386-1"/>
    </source>
</evidence>
<dbReference type="InterPro" id="IPR029026">
    <property type="entry name" value="tRNA_m1G_MTases_N"/>
</dbReference>
<evidence type="ECO:0000256" key="12">
    <source>
        <dbReference type="ARBA" id="ARBA00029736"/>
    </source>
</evidence>
<evidence type="ECO:0000256" key="7">
    <source>
        <dbReference type="ARBA" id="ARBA00022490"/>
    </source>
</evidence>
<reference evidence="19 20" key="1">
    <citation type="submission" date="2016-11" db="EMBL/GenBank/DDBJ databases">
        <authorList>
            <person name="Jaros S."/>
            <person name="Januszkiewicz K."/>
            <person name="Wedrychowicz H."/>
        </authorList>
    </citation>
    <scope>NUCLEOTIDE SEQUENCE [LARGE SCALE GENOMIC DNA]</scope>
    <source>
        <strain evidence="19 20">DSM 27063</strain>
    </source>
</reference>
<accession>A0A1M6I225</accession>
<protein>
    <recommendedName>
        <fullName evidence="6 15">tRNA (guanine-N(1)-)-methyltransferase</fullName>
        <ecNumber evidence="5 15">2.1.1.228</ecNumber>
    </recommendedName>
    <alternativeName>
        <fullName evidence="12 15">M1G-methyltransferase</fullName>
    </alternativeName>
    <alternativeName>
        <fullName evidence="13 15">tRNA [GM37] methyltransferase</fullName>
    </alternativeName>
</protein>
<evidence type="ECO:0000256" key="8">
    <source>
        <dbReference type="ARBA" id="ARBA00022603"/>
    </source>
</evidence>
<comment type="catalytic activity">
    <reaction evidence="14 15 17">
        <text>guanosine(37) in tRNA + S-adenosyl-L-methionine = N(1)-methylguanosine(37) in tRNA + S-adenosyl-L-homocysteine + H(+)</text>
        <dbReference type="Rhea" id="RHEA:36899"/>
        <dbReference type="Rhea" id="RHEA-COMP:10145"/>
        <dbReference type="Rhea" id="RHEA-COMP:10147"/>
        <dbReference type="ChEBI" id="CHEBI:15378"/>
        <dbReference type="ChEBI" id="CHEBI:57856"/>
        <dbReference type="ChEBI" id="CHEBI:59789"/>
        <dbReference type="ChEBI" id="CHEBI:73542"/>
        <dbReference type="ChEBI" id="CHEBI:74269"/>
        <dbReference type="EC" id="2.1.1.228"/>
    </reaction>
</comment>
<dbReference type="Proteomes" id="UP000184050">
    <property type="component" value="Unassembled WGS sequence"/>
</dbReference>
<evidence type="ECO:0000256" key="2">
    <source>
        <dbReference type="ARBA" id="ARBA00004496"/>
    </source>
</evidence>
<dbReference type="FunFam" id="3.40.1280.10:FF:000001">
    <property type="entry name" value="tRNA (guanine-N(1)-)-methyltransferase"/>
    <property type="match status" value="1"/>
</dbReference>
<keyword evidence="9 15" id="KW-0808">Transferase</keyword>
<dbReference type="GO" id="GO:0002939">
    <property type="term" value="P:tRNA N1-guanine methylation"/>
    <property type="evidence" value="ECO:0007669"/>
    <property type="project" value="TreeGrafter"/>
</dbReference>
<dbReference type="InterPro" id="IPR029028">
    <property type="entry name" value="Alpha/beta_knot_MTases"/>
</dbReference>
<evidence type="ECO:0000256" key="14">
    <source>
        <dbReference type="ARBA" id="ARBA00047783"/>
    </source>
</evidence>
<dbReference type="NCBIfam" id="NF000648">
    <property type="entry name" value="PRK00026.1"/>
    <property type="match status" value="1"/>
</dbReference>
<dbReference type="RefSeq" id="WP_073169274.1">
    <property type="nucleotide sequence ID" value="NZ_FQZE01000015.1"/>
</dbReference>
<dbReference type="PANTHER" id="PTHR46417">
    <property type="entry name" value="TRNA (GUANINE-N(1)-)-METHYLTRANSFERASE"/>
    <property type="match status" value="1"/>
</dbReference>
<evidence type="ECO:0000256" key="17">
    <source>
        <dbReference type="RuleBase" id="RU003464"/>
    </source>
</evidence>
<dbReference type="InterPro" id="IPR016009">
    <property type="entry name" value="tRNA_MeTrfase_TRMD/TRM10"/>
</dbReference>
<dbReference type="PANTHER" id="PTHR46417:SF1">
    <property type="entry name" value="TRNA (GUANINE-N(1)-)-METHYLTRANSFERASE"/>
    <property type="match status" value="1"/>
</dbReference>
<proteinExistence type="inferred from homology"/>
<dbReference type="Pfam" id="PF01746">
    <property type="entry name" value="tRNA_m1G_MT"/>
    <property type="match status" value="1"/>
</dbReference>
<keyword evidence="7 15" id="KW-0963">Cytoplasm</keyword>
<dbReference type="HAMAP" id="MF_00605">
    <property type="entry name" value="TrmD"/>
    <property type="match status" value="1"/>
</dbReference>
<dbReference type="EMBL" id="FQZE01000015">
    <property type="protein sequence ID" value="SHJ28492.1"/>
    <property type="molecule type" value="Genomic_DNA"/>
</dbReference>
<gene>
    <name evidence="15" type="primary">trmD</name>
    <name evidence="19" type="ORF">SAMN05444280_11555</name>
</gene>
<dbReference type="GO" id="GO:0005829">
    <property type="term" value="C:cytosol"/>
    <property type="evidence" value="ECO:0007669"/>
    <property type="project" value="TreeGrafter"/>
</dbReference>
<dbReference type="Gene3D" id="3.40.1280.10">
    <property type="match status" value="1"/>
</dbReference>
<dbReference type="NCBIfam" id="TIGR00088">
    <property type="entry name" value="trmD"/>
    <property type="match status" value="1"/>
</dbReference>
<feature type="binding site" evidence="15 16">
    <location>
        <position position="112"/>
    </location>
    <ligand>
        <name>S-adenosyl-L-methionine</name>
        <dbReference type="ChEBI" id="CHEBI:59789"/>
    </ligand>
</feature>
<keyword evidence="10 15" id="KW-0949">S-adenosyl-L-methionine</keyword>
<evidence type="ECO:0000256" key="10">
    <source>
        <dbReference type="ARBA" id="ARBA00022691"/>
    </source>
</evidence>
<evidence type="ECO:0000256" key="1">
    <source>
        <dbReference type="ARBA" id="ARBA00002634"/>
    </source>
</evidence>
<name>A0A1M6I225_9BACT</name>
<feature type="binding site" evidence="15 16">
    <location>
        <begin position="132"/>
        <end position="137"/>
    </location>
    <ligand>
        <name>S-adenosyl-L-methionine</name>
        <dbReference type="ChEBI" id="CHEBI:59789"/>
    </ligand>
</feature>
<keyword evidence="8 15" id="KW-0489">Methyltransferase</keyword>
<dbReference type="SUPFAM" id="SSF75217">
    <property type="entry name" value="alpha/beta knot"/>
    <property type="match status" value="1"/>
</dbReference>
<organism evidence="19 20">
    <name type="scientific">Tangfeifania diversioriginum</name>
    <dbReference type="NCBI Taxonomy" id="1168035"/>
    <lineage>
        <taxon>Bacteria</taxon>
        <taxon>Pseudomonadati</taxon>
        <taxon>Bacteroidota</taxon>
        <taxon>Bacteroidia</taxon>
        <taxon>Marinilabiliales</taxon>
        <taxon>Prolixibacteraceae</taxon>
        <taxon>Tangfeifania</taxon>
    </lineage>
</organism>
<dbReference type="OrthoDB" id="9807416at2"/>
<dbReference type="STRING" id="1168035.SAMN05444280_11555"/>
<evidence type="ECO:0000256" key="13">
    <source>
        <dbReference type="ARBA" id="ARBA00033392"/>
    </source>
</evidence>